<reference evidence="6 7" key="1">
    <citation type="submission" date="2009-03" db="EMBL/GenBank/DDBJ databases">
        <title>Comparison of the complete genome sequences of Rhodococcus erythropolis PR4 and Rhodococcus opacus B4.</title>
        <authorList>
            <person name="Takarada H."/>
            <person name="Sekine M."/>
            <person name="Hosoyama A."/>
            <person name="Yamada R."/>
            <person name="Fujisawa T."/>
            <person name="Omata S."/>
            <person name="Shimizu A."/>
            <person name="Tsukatani N."/>
            <person name="Tanikawa S."/>
            <person name="Fujita N."/>
            <person name="Harayama S."/>
        </authorList>
    </citation>
    <scope>NUCLEOTIDE SEQUENCE [LARGE SCALE GENOMIC DNA]</scope>
    <source>
        <strain evidence="6 7">B4</strain>
    </source>
</reference>
<feature type="DNA-binding region" description="H-T-H motif" evidence="4">
    <location>
        <begin position="40"/>
        <end position="59"/>
    </location>
</feature>
<dbReference type="SUPFAM" id="SSF46689">
    <property type="entry name" value="Homeodomain-like"/>
    <property type="match status" value="1"/>
</dbReference>
<dbReference type="InterPro" id="IPR050109">
    <property type="entry name" value="HTH-type_TetR-like_transc_reg"/>
</dbReference>
<dbReference type="PATRIC" id="fig|632772.20.peg.7427"/>
<dbReference type="Pfam" id="PF00440">
    <property type="entry name" value="TetR_N"/>
    <property type="match status" value="1"/>
</dbReference>
<dbReference type="EMBL" id="AP011115">
    <property type="protein sequence ID" value="BAH55367.1"/>
    <property type="molecule type" value="Genomic_DNA"/>
</dbReference>
<keyword evidence="3" id="KW-0804">Transcription</keyword>
<name>C1B5V6_RHOOB</name>
<evidence type="ECO:0000259" key="5">
    <source>
        <dbReference type="PROSITE" id="PS50977"/>
    </source>
</evidence>
<dbReference type="GO" id="GO:0003700">
    <property type="term" value="F:DNA-binding transcription factor activity"/>
    <property type="evidence" value="ECO:0007669"/>
    <property type="project" value="TreeGrafter"/>
</dbReference>
<dbReference type="KEGG" id="rop:ROP_71200"/>
<dbReference type="GO" id="GO:0000976">
    <property type="term" value="F:transcription cis-regulatory region binding"/>
    <property type="evidence" value="ECO:0007669"/>
    <property type="project" value="TreeGrafter"/>
</dbReference>
<proteinExistence type="predicted"/>
<dbReference type="STRING" id="632772.ROP_71200"/>
<dbReference type="InterPro" id="IPR001647">
    <property type="entry name" value="HTH_TetR"/>
</dbReference>
<sequence length="217" mass="23986">MHPYDAGERRRQACGSATVAANIEHVALEMFTERGYSEVTVDEIGTRVGCSLRTVTRYFPNKEDLLLDFHRRKNQVVLDEFARLEPSPDPASVIWAVWMALTLNTQSGLDGYLLWKKAAATAPEVMDRANGERRRSVQLALTAFISASLGIDPDADMRPQLMAATLEAANSALVNFWVARGGVEDLYSMYQDAAQSISELSVSILDAEAFSAIEARR</sequence>
<evidence type="ECO:0000313" key="7">
    <source>
        <dbReference type="Proteomes" id="UP000002212"/>
    </source>
</evidence>
<evidence type="ECO:0000256" key="2">
    <source>
        <dbReference type="ARBA" id="ARBA00023125"/>
    </source>
</evidence>
<evidence type="ECO:0000256" key="4">
    <source>
        <dbReference type="PROSITE-ProRule" id="PRU00335"/>
    </source>
</evidence>
<dbReference type="Gene3D" id="1.10.357.10">
    <property type="entry name" value="Tetracycline Repressor, domain 2"/>
    <property type="match status" value="1"/>
</dbReference>
<evidence type="ECO:0000313" key="6">
    <source>
        <dbReference type="EMBL" id="BAH55367.1"/>
    </source>
</evidence>
<protein>
    <submittedName>
        <fullName evidence="6">Putative TetR family transcriptional regulator</fullName>
    </submittedName>
</protein>
<dbReference type="AlphaFoldDB" id="C1B5V6"/>
<dbReference type="PANTHER" id="PTHR30055:SF234">
    <property type="entry name" value="HTH-TYPE TRANSCRIPTIONAL REGULATOR BETI"/>
    <property type="match status" value="1"/>
</dbReference>
<evidence type="ECO:0000256" key="3">
    <source>
        <dbReference type="ARBA" id="ARBA00023163"/>
    </source>
</evidence>
<dbReference type="Proteomes" id="UP000002212">
    <property type="component" value="Chromosome"/>
</dbReference>
<dbReference type="PANTHER" id="PTHR30055">
    <property type="entry name" value="HTH-TYPE TRANSCRIPTIONAL REGULATOR RUTR"/>
    <property type="match status" value="1"/>
</dbReference>
<gene>
    <name evidence="6" type="ordered locus">ROP_71200</name>
</gene>
<feature type="domain" description="HTH tetR-type" evidence="5">
    <location>
        <begin position="17"/>
        <end position="77"/>
    </location>
</feature>
<dbReference type="InterPro" id="IPR009057">
    <property type="entry name" value="Homeodomain-like_sf"/>
</dbReference>
<dbReference type="HOGENOM" id="CLU_069356_2_1_11"/>
<dbReference type="PROSITE" id="PS50977">
    <property type="entry name" value="HTH_TETR_2"/>
    <property type="match status" value="1"/>
</dbReference>
<dbReference type="PRINTS" id="PR00455">
    <property type="entry name" value="HTHTETR"/>
</dbReference>
<accession>C1B5V6</accession>
<organism evidence="6 7">
    <name type="scientific">Rhodococcus opacus (strain B4)</name>
    <dbReference type="NCBI Taxonomy" id="632772"/>
    <lineage>
        <taxon>Bacteria</taxon>
        <taxon>Bacillati</taxon>
        <taxon>Actinomycetota</taxon>
        <taxon>Actinomycetes</taxon>
        <taxon>Mycobacteriales</taxon>
        <taxon>Nocardiaceae</taxon>
        <taxon>Rhodococcus</taxon>
    </lineage>
</organism>
<evidence type="ECO:0000256" key="1">
    <source>
        <dbReference type="ARBA" id="ARBA00023015"/>
    </source>
</evidence>
<keyword evidence="1" id="KW-0805">Transcription regulation</keyword>
<dbReference type="RefSeq" id="WP_015890786.1">
    <property type="nucleotide sequence ID" value="NC_012522.1"/>
</dbReference>
<keyword evidence="2 4" id="KW-0238">DNA-binding</keyword>